<dbReference type="OrthoDB" id="9795018at2"/>
<name>A0A5J5J3Q8_9MICO</name>
<dbReference type="GO" id="GO:0016787">
    <property type="term" value="F:hydrolase activity"/>
    <property type="evidence" value="ECO:0007669"/>
    <property type="project" value="UniProtKB-KW"/>
</dbReference>
<dbReference type="PROSITE" id="PS51347">
    <property type="entry name" value="PHOSPHOTRIESTERASE_2"/>
    <property type="match status" value="1"/>
</dbReference>
<reference evidence="7" key="1">
    <citation type="submission" date="2019-09" db="EMBL/GenBank/DDBJ databases">
        <title>Mumia zhuanghuii sp. nov. isolated from the intestinal contents of plateau pika (Ochotona curzoniae) in the Qinghai-Tibet plateau of China.</title>
        <authorList>
            <person name="Tian Z."/>
        </authorList>
    </citation>
    <scope>NUCLEOTIDE SEQUENCE [LARGE SCALE GENOMIC DNA]</scope>
    <source>
        <strain evidence="7">JCM 30598</strain>
    </source>
</reference>
<proteinExistence type="inferred from homology"/>
<dbReference type="PANTHER" id="PTHR10819:SF3">
    <property type="entry name" value="PHOSPHOTRIESTERASE-RELATED PROTEIN"/>
    <property type="match status" value="1"/>
</dbReference>
<protein>
    <recommendedName>
        <fullName evidence="8">Phosphotriesterase-related protein</fullName>
    </recommendedName>
</protein>
<feature type="binding site" evidence="3">
    <location>
        <position position="122"/>
    </location>
    <ligand>
        <name>a divalent metal cation</name>
        <dbReference type="ChEBI" id="CHEBI:60240"/>
        <label>1</label>
    </ligand>
</feature>
<feature type="compositionally biased region" description="Low complexity" evidence="5">
    <location>
        <begin position="80"/>
        <end position="92"/>
    </location>
</feature>
<dbReference type="Pfam" id="PF02126">
    <property type="entry name" value="PTE"/>
    <property type="match status" value="1"/>
</dbReference>
<comment type="caution">
    <text evidence="6">The sequence shown here is derived from an EMBL/GenBank/DDBJ whole genome shotgun (WGS) entry which is preliminary data.</text>
</comment>
<feature type="region of interest" description="Disordered" evidence="5">
    <location>
        <begin position="1"/>
        <end position="22"/>
    </location>
</feature>
<evidence type="ECO:0000256" key="2">
    <source>
        <dbReference type="ARBA" id="ARBA00022801"/>
    </source>
</evidence>
<evidence type="ECO:0000313" key="7">
    <source>
        <dbReference type="Proteomes" id="UP000325827"/>
    </source>
</evidence>
<dbReference type="Proteomes" id="UP000325827">
    <property type="component" value="Unassembled WGS sequence"/>
</dbReference>
<evidence type="ECO:0008006" key="8">
    <source>
        <dbReference type="Google" id="ProtNLM"/>
    </source>
</evidence>
<dbReference type="PANTHER" id="PTHR10819">
    <property type="entry name" value="PHOSPHOTRIESTERASE-RELATED"/>
    <property type="match status" value="1"/>
</dbReference>
<feature type="compositionally biased region" description="Basic and acidic residues" evidence="5">
    <location>
        <begin position="1"/>
        <end position="10"/>
    </location>
</feature>
<feature type="binding site" evidence="3">
    <location>
        <position position="292"/>
    </location>
    <ligand>
        <name>a divalent metal cation</name>
        <dbReference type="ChEBI" id="CHEBI:60240"/>
        <label>2</label>
    </ligand>
</feature>
<organism evidence="6 7">
    <name type="scientific">Microbacterium rhizomatis</name>
    <dbReference type="NCBI Taxonomy" id="1631477"/>
    <lineage>
        <taxon>Bacteria</taxon>
        <taxon>Bacillati</taxon>
        <taxon>Actinomycetota</taxon>
        <taxon>Actinomycetes</taxon>
        <taxon>Micrococcales</taxon>
        <taxon>Microbacteriaceae</taxon>
        <taxon>Microbacterium</taxon>
    </lineage>
</organism>
<dbReference type="InterPro" id="IPR032466">
    <property type="entry name" value="Metal_Hydrolase"/>
</dbReference>
<dbReference type="AlphaFoldDB" id="A0A5J5J3Q8"/>
<dbReference type="GO" id="GO:0008270">
    <property type="term" value="F:zinc ion binding"/>
    <property type="evidence" value="ECO:0007669"/>
    <property type="project" value="InterPro"/>
</dbReference>
<comment type="caution">
    <text evidence="4">Lacks conserved residue(s) required for the propagation of feature annotation.</text>
</comment>
<keyword evidence="7" id="KW-1185">Reference proteome</keyword>
<dbReference type="SUPFAM" id="SSF51556">
    <property type="entry name" value="Metallo-dependent hydrolases"/>
    <property type="match status" value="1"/>
</dbReference>
<feature type="binding site" evidence="3">
    <location>
        <position position="384"/>
    </location>
    <ligand>
        <name>a divalent metal cation</name>
        <dbReference type="ChEBI" id="CHEBI:60240"/>
        <label>1</label>
    </ligand>
</feature>
<comment type="similarity">
    <text evidence="4">Belongs to the metallo-dependent hydrolases superfamily. Phosphotriesterase family.</text>
</comment>
<feature type="binding site" evidence="3">
    <location>
        <position position="120"/>
    </location>
    <ligand>
        <name>a divalent metal cation</name>
        <dbReference type="ChEBI" id="CHEBI:60240"/>
        <label>1</label>
    </ligand>
</feature>
<feature type="binding site" evidence="3">
    <location>
        <position position="259"/>
    </location>
    <ligand>
        <name>a divalent metal cation</name>
        <dbReference type="ChEBI" id="CHEBI:60240"/>
        <label>1</label>
    </ligand>
</feature>
<evidence type="ECO:0000256" key="1">
    <source>
        <dbReference type="ARBA" id="ARBA00022723"/>
    </source>
</evidence>
<dbReference type="EMBL" id="VYSA01000002">
    <property type="protein sequence ID" value="KAA9108033.1"/>
    <property type="molecule type" value="Genomic_DNA"/>
</dbReference>
<feature type="region of interest" description="Disordered" evidence="5">
    <location>
        <begin position="75"/>
        <end position="94"/>
    </location>
</feature>
<evidence type="ECO:0000313" key="6">
    <source>
        <dbReference type="EMBL" id="KAA9108033.1"/>
    </source>
</evidence>
<evidence type="ECO:0000256" key="4">
    <source>
        <dbReference type="PROSITE-ProRule" id="PRU00679"/>
    </source>
</evidence>
<accession>A0A5J5J3Q8</accession>
<dbReference type="InterPro" id="IPR001559">
    <property type="entry name" value="Phosphotriesterase"/>
</dbReference>
<feature type="binding site" evidence="3">
    <location>
        <position position="259"/>
    </location>
    <ligand>
        <name>a divalent metal cation</name>
        <dbReference type="ChEBI" id="CHEBI:60240"/>
        <label>2</label>
    </ligand>
</feature>
<dbReference type="Gene3D" id="3.20.20.140">
    <property type="entry name" value="Metal-dependent hydrolases"/>
    <property type="match status" value="1"/>
</dbReference>
<evidence type="ECO:0000256" key="5">
    <source>
        <dbReference type="SAM" id="MobiDB-lite"/>
    </source>
</evidence>
<sequence length="435" mass="47474">MDARPEEPGGLHRAHALRPGQQGRLRLPRCRCRCQGRQLAGPRQRALQRRPVACGQHHRAAGQLHGLARGIARARPEQTPRGGRSPSSGHPSAALEEAMRRLATVTGDIGPDELGIALPHEHLFANGTRMIPRDGFSTIWAERADDIERFLAIGGRTIVDLSCGELTNHAAPVLWDTDPEHQLQNRVTGSRSVVNVRATKALAEECGVNVVLGTGHYYDAYMDHDWMDQTSTSRIADYLIADLVDEIPGTGVRAGVIGEIASDFAHITPREEKSFRAAARASRETGALISTHAPTFAVGLAQVELLVKDEGVPPERIAIGHTDTVKSLEYSLALAATGVFVQYDCMMACKIGGVLVMTELQRRIDHLKALIDAGYEEQLLLSHDVFQRSHQAALGGPGFVFLFDEFAGHAERAGISRESLHRIHTVNVRRALFGE</sequence>
<evidence type="ECO:0000256" key="3">
    <source>
        <dbReference type="PIRSR" id="PIRSR601559-52"/>
    </source>
</evidence>
<feature type="binding site" evidence="3">
    <location>
        <position position="321"/>
    </location>
    <ligand>
        <name>a divalent metal cation</name>
        <dbReference type="ChEBI" id="CHEBI:60240"/>
        <label>2</label>
    </ligand>
</feature>
<keyword evidence="2" id="KW-0378">Hydrolase</keyword>
<keyword evidence="1 3" id="KW-0479">Metal-binding</keyword>
<gene>
    <name evidence="6" type="ORF">F6B43_11490</name>
</gene>
<comment type="cofactor">
    <cofactor evidence="3">
        <name>a divalent metal cation</name>
        <dbReference type="ChEBI" id="CHEBI:60240"/>
    </cofactor>
    <text evidence="3">Binds 2 divalent metal cations per subunit.</text>
</comment>